<dbReference type="Proteomes" id="UP001221413">
    <property type="component" value="Unassembled WGS sequence"/>
</dbReference>
<gene>
    <name evidence="1" type="ORF">Dda_1499</name>
</gene>
<dbReference type="AlphaFoldDB" id="A0AAD6J2J8"/>
<evidence type="ECO:0000313" key="1">
    <source>
        <dbReference type="EMBL" id="KAJ6262941.1"/>
    </source>
</evidence>
<evidence type="ECO:0000313" key="2">
    <source>
        <dbReference type="Proteomes" id="UP001221413"/>
    </source>
</evidence>
<protein>
    <submittedName>
        <fullName evidence="1">Uncharacterized protein</fullName>
    </submittedName>
</protein>
<dbReference type="EMBL" id="JAQGDS010000002">
    <property type="protein sequence ID" value="KAJ6262941.1"/>
    <property type="molecule type" value="Genomic_DNA"/>
</dbReference>
<accession>A0AAD6J2J8</accession>
<proteinExistence type="predicted"/>
<reference evidence="1" key="1">
    <citation type="submission" date="2023-01" db="EMBL/GenBank/DDBJ databases">
        <title>The chitinases involved in constricting ring structure development in the nematode-trapping fungus Drechslerella dactyloides.</title>
        <authorList>
            <person name="Wang R."/>
            <person name="Zhang L."/>
            <person name="Tang P."/>
            <person name="Li S."/>
            <person name="Liang L."/>
        </authorList>
    </citation>
    <scope>NUCLEOTIDE SEQUENCE</scope>
    <source>
        <strain evidence="1">YMF1.00031</strain>
    </source>
</reference>
<sequence>MQEQESSCTGYVLRGLRFAGRMLHLRPPIESPPPSWNLRGEASRHPVAFLSSVAAAMVSRLPFASATAAAEFNDSPASSGLHLGTRSWKPVCEHEVSMEIARFCREWANIAYWAPGGRLALQSAGKTPAEPAVTTASACN</sequence>
<comment type="caution">
    <text evidence="1">The sequence shown here is derived from an EMBL/GenBank/DDBJ whole genome shotgun (WGS) entry which is preliminary data.</text>
</comment>
<name>A0AAD6J2J8_DREDA</name>
<keyword evidence="2" id="KW-1185">Reference proteome</keyword>
<organism evidence="1 2">
    <name type="scientific">Drechslerella dactyloides</name>
    <name type="common">Nematode-trapping fungus</name>
    <name type="synonym">Arthrobotrys dactyloides</name>
    <dbReference type="NCBI Taxonomy" id="74499"/>
    <lineage>
        <taxon>Eukaryota</taxon>
        <taxon>Fungi</taxon>
        <taxon>Dikarya</taxon>
        <taxon>Ascomycota</taxon>
        <taxon>Pezizomycotina</taxon>
        <taxon>Orbiliomycetes</taxon>
        <taxon>Orbiliales</taxon>
        <taxon>Orbiliaceae</taxon>
        <taxon>Drechslerella</taxon>
    </lineage>
</organism>